<organism evidence="2 3">
    <name type="scientific">Sporofaciens musculi</name>
    <dbReference type="NCBI Taxonomy" id="2681861"/>
    <lineage>
        <taxon>Bacteria</taxon>
        <taxon>Bacillati</taxon>
        <taxon>Bacillota</taxon>
        <taxon>Clostridia</taxon>
        <taxon>Lachnospirales</taxon>
        <taxon>Lachnospiraceae</taxon>
        <taxon>Sporofaciens</taxon>
    </lineage>
</organism>
<dbReference type="AlphaFoldDB" id="A0A7X3MI10"/>
<evidence type="ECO:0000313" key="2">
    <source>
        <dbReference type="EMBL" id="MXP76803.1"/>
    </source>
</evidence>
<reference evidence="2 3" key="1">
    <citation type="submission" date="2019-12" db="EMBL/GenBank/DDBJ databases">
        <title>Sporaefaciens musculi gen. nov., sp. nov., a novel bacterium isolated from the caecum of an obese mouse.</title>
        <authorList>
            <person name="Rasmussen T.S."/>
            <person name="Streidl T."/>
            <person name="Hitch T.C.A."/>
            <person name="Wortmann E."/>
            <person name="Deptula P."/>
            <person name="Hansen M."/>
            <person name="Nielsen D.S."/>
            <person name="Clavel T."/>
            <person name="Vogensen F.K."/>
        </authorList>
    </citation>
    <scope>NUCLEOTIDE SEQUENCE [LARGE SCALE GENOMIC DNA]</scope>
    <source>
        <strain evidence="2 3">WCA-9-b2</strain>
    </source>
</reference>
<dbReference type="Pfam" id="PF00534">
    <property type="entry name" value="Glycos_transf_1"/>
    <property type="match status" value="1"/>
</dbReference>
<dbReference type="PANTHER" id="PTHR12526:SF627">
    <property type="entry name" value="D-RHAMNOSYLTRANSFERASE WBPZ"/>
    <property type="match status" value="1"/>
</dbReference>
<dbReference type="EMBL" id="WUQX01000001">
    <property type="protein sequence ID" value="MXP76803.1"/>
    <property type="molecule type" value="Genomic_DNA"/>
</dbReference>
<feature type="domain" description="Glycosyl transferase family 1" evidence="1">
    <location>
        <begin position="172"/>
        <end position="331"/>
    </location>
</feature>
<evidence type="ECO:0000259" key="1">
    <source>
        <dbReference type="Pfam" id="PF00534"/>
    </source>
</evidence>
<dbReference type="CDD" id="cd03801">
    <property type="entry name" value="GT4_PimA-like"/>
    <property type="match status" value="1"/>
</dbReference>
<keyword evidence="2" id="KW-0808">Transferase</keyword>
<dbReference type="Gene3D" id="3.40.50.2000">
    <property type="entry name" value="Glycogen Phosphorylase B"/>
    <property type="match status" value="2"/>
</dbReference>
<dbReference type="SUPFAM" id="SSF53756">
    <property type="entry name" value="UDP-Glycosyltransferase/glycogen phosphorylase"/>
    <property type="match status" value="1"/>
</dbReference>
<comment type="caution">
    <text evidence="2">The sequence shown here is derived from an EMBL/GenBank/DDBJ whole genome shotgun (WGS) entry which is preliminary data.</text>
</comment>
<evidence type="ECO:0000313" key="3">
    <source>
        <dbReference type="Proteomes" id="UP000460412"/>
    </source>
</evidence>
<name>A0A7X3MI10_9FIRM</name>
<keyword evidence="3" id="KW-1185">Reference proteome</keyword>
<dbReference type="Proteomes" id="UP000460412">
    <property type="component" value="Unassembled WGS sequence"/>
</dbReference>
<sequence>MLQKNGHECFVLMNRHGSMEDALKSVDAEYKLLPFKSSVKADSALKTLIKKIINIYSKYCIAFYLKRKRIDILHNNSLPTAIGMEAAYKAQVPYICHIRENIWDGLGMEFYHPSRIKNMIRSASEVIVISDYVKRVYQDFVPDASFALVPDSVDAENYYEKKTILENQCTNLLIVGIINPQKGQKDIIKAIEILNENRPGDFYLRIVGRDGYWNGNKDYASSLHRYVEEHCLNNVEFVGELEDHTKLREIRKQSDICVVCSRAEGLGRTTIESMISGNLTIAANAGASPEIIKDKVTGLLYEPGNAVELADQIAFAVEHRNEMRKIADKGQSYAVEEFDQKIYVKKMIEIYERLLNI</sequence>
<accession>A0A7X3MI10</accession>
<dbReference type="GO" id="GO:0016757">
    <property type="term" value="F:glycosyltransferase activity"/>
    <property type="evidence" value="ECO:0007669"/>
    <property type="project" value="InterPro"/>
</dbReference>
<gene>
    <name evidence="2" type="ORF">GN277_15840</name>
</gene>
<proteinExistence type="predicted"/>
<dbReference type="PANTHER" id="PTHR12526">
    <property type="entry name" value="GLYCOSYLTRANSFERASE"/>
    <property type="match status" value="1"/>
</dbReference>
<protein>
    <submittedName>
        <fullName evidence="2">Glycosyltransferase</fullName>
    </submittedName>
</protein>
<dbReference type="InterPro" id="IPR001296">
    <property type="entry name" value="Glyco_trans_1"/>
</dbReference>